<dbReference type="SUPFAM" id="SSF69118">
    <property type="entry name" value="AhpD-like"/>
    <property type="match status" value="1"/>
</dbReference>
<evidence type="ECO:0000313" key="3">
    <source>
        <dbReference type="Proteomes" id="UP000196531"/>
    </source>
</evidence>
<dbReference type="Gene3D" id="1.20.1290.10">
    <property type="entry name" value="AhpD-like"/>
    <property type="match status" value="1"/>
</dbReference>
<dbReference type="InterPro" id="IPR003779">
    <property type="entry name" value="CMD-like"/>
</dbReference>
<organism evidence="2 3">
    <name type="scientific">Halobacteriovorax marinus</name>
    <dbReference type="NCBI Taxonomy" id="97084"/>
    <lineage>
        <taxon>Bacteria</taxon>
        <taxon>Pseudomonadati</taxon>
        <taxon>Bdellovibrionota</taxon>
        <taxon>Bacteriovoracia</taxon>
        <taxon>Bacteriovoracales</taxon>
        <taxon>Halobacteriovoraceae</taxon>
        <taxon>Halobacteriovorax</taxon>
    </lineage>
</organism>
<dbReference type="AlphaFoldDB" id="A0A1Y5F838"/>
<dbReference type="GO" id="GO:0051920">
    <property type="term" value="F:peroxiredoxin activity"/>
    <property type="evidence" value="ECO:0007669"/>
    <property type="project" value="InterPro"/>
</dbReference>
<comment type="caution">
    <text evidence="2">The sequence shown here is derived from an EMBL/GenBank/DDBJ whole genome shotgun (WGS) entry which is preliminary data.</text>
</comment>
<dbReference type="Proteomes" id="UP000196531">
    <property type="component" value="Unassembled WGS sequence"/>
</dbReference>
<feature type="domain" description="Carboxymuconolactone decarboxylase-like" evidence="1">
    <location>
        <begin position="50"/>
        <end position="108"/>
    </location>
</feature>
<protein>
    <recommendedName>
        <fullName evidence="1">Carboxymuconolactone decarboxylase-like domain-containing protein</fullName>
    </recommendedName>
</protein>
<evidence type="ECO:0000313" key="2">
    <source>
        <dbReference type="EMBL" id="OUR93558.1"/>
    </source>
</evidence>
<dbReference type="PANTHER" id="PTHR35446">
    <property type="entry name" value="SI:CH211-175M2.5"/>
    <property type="match status" value="1"/>
</dbReference>
<evidence type="ECO:0000259" key="1">
    <source>
        <dbReference type="Pfam" id="PF02627"/>
    </source>
</evidence>
<accession>A0A1Y5F838</accession>
<proteinExistence type="predicted"/>
<reference evidence="3" key="1">
    <citation type="journal article" date="2017" name="Proc. Natl. Acad. Sci. U.S.A.">
        <title>Simulation of Deepwater Horizon oil plume reveals substrate specialization within a complex community of hydrocarbon-degraders.</title>
        <authorList>
            <person name="Hu P."/>
            <person name="Dubinsky E.A."/>
            <person name="Probst A.J."/>
            <person name="Wang J."/>
            <person name="Sieber C.M.K."/>
            <person name="Tom L.M."/>
            <person name="Gardinali P."/>
            <person name="Banfield J.F."/>
            <person name="Atlas R.M."/>
            <person name="Andersen G.L."/>
        </authorList>
    </citation>
    <scope>NUCLEOTIDE SEQUENCE [LARGE SCALE GENOMIC DNA]</scope>
</reference>
<name>A0A1Y5F838_9BACT</name>
<sequence>METYFKLTQEGMADERVEAMYSDIKTKFNVTFIPDFFKALAFHESLFAGIWDGYQKLLVEGTIPKNIKEMIFLTIAIHKGCNYCSSTHLAVCNMLEVSNDNLSSILKNVEDVNPRRVRLILEFSLSLISNPRSIADETYDDLKAEGITEEEIVDIIGITILSNTAVNMAQSMGLSVEEEIQEYLDQEDLQTGLRPKIAA</sequence>
<dbReference type="InterPro" id="IPR029032">
    <property type="entry name" value="AhpD-like"/>
</dbReference>
<gene>
    <name evidence="2" type="ORF">A9Q84_19005</name>
</gene>
<dbReference type="PANTHER" id="PTHR35446:SF2">
    <property type="entry name" value="CARBOXYMUCONOLACTONE DECARBOXYLASE-LIKE DOMAIN-CONTAINING PROTEIN"/>
    <property type="match status" value="1"/>
</dbReference>
<dbReference type="EMBL" id="MAAO01000015">
    <property type="protein sequence ID" value="OUR93558.1"/>
    <property type="molecule type" value="Genomic_DNA"/>
</dbReference>
<dbReference type="Pfam" id="PF02627">
    <property type="entry name" value="CMD"/>
    <property type="match status" value="1"/>
</dbReference>